<keyword evidence="2" id="KW-0964">Secreted</keyword>
<evidence type="ECO:0000259" key="8">
    <source>
        <dbReference type="Pfam" id="PF16569"/>
    </source>
</evidence>
<dbReference type="Proteomes" id="UP000664601">
    <property type="component" value="Unassembled WGS sequence"/>
</dbReference>
<organism evidence="10 11">
    <name type="scientific">Candidatus Enterococcus moelleringii</name>
    <dbReference type="NCBI Taxonomy" id="2815325"/>
    <lineage>
        <taxon>Bacteria</taxon>
        <taxon>Bacillati</taxon>
        <taxon>Bacillota</taxon>
        <taxon>Bacilli</taxon>
        <taxon>Lactobacillales</taxon>
        <taxon>Enterococcaceae</taxon>
        <taxon>Enterococcus</taxon>
    </lineage>
</organism>
<feature type="transmembrane region" description="Helical" evidence="5">
    <location>
        <begin position="668"/>
        <end position="689"/>
    </location>
</feature>
<keyword evidence="3 6" id="KW-0732">Signal</keyword>
<evidence type="ECO:0000313" key="11">
    <source>
        <dbReference type="Proteomes" id="UP000664601"/>
    </source>
</evidence>
<dbReference type="NCBIfam" id="TIGR04226">
    <property type="entry name" value="RrgB_K2N_iso_D2"/>
    <property type="match status" value="1"/>
</dbReference>
<comment type="caution">
    <text evidence="10">The sequence shown here is derived from an EMBL/GenBank/DDBJ whole genome shotgun (WGS) entry which is preliminary data.</text>
</comment>
<evidence type="ECO:0000256" key="3">
    <source>
        <dbReference type="ARBA" id="ARBA00022729"/>
    </source>
</evidence>
<dbReference type="Pfam" id="PF17802">
    <property type="entry name" value="SpaA"/>
    <property type="match status" value="1"/>
</dbReference>
<protein>
    <submittedName>
        <fullName evidence="10">SpaH/EbpB family LPXTG-anchored major pilin</fullName>
    </submittedName>
</protein>
<proteinExistence type="predicted"/>
<reference evidence="10 11" key="1">
    <citation type="submission" date="2021-03" db="EMBL/GenBank/DDBJ databases">
        <title>Enterococcal diversity collection.</title>
        <authorList>
            <person name="Gilmore M.S."/>
            <person name="Schwartzman J."/>
            <person name="Van Tyne D."/>
            <person name="Martin M."/>
            <person name="Earl A.M."/>
            <person name="Manson A.L."/>
            <person name="Straub T."/>
            <person name="Salamzade R."/>
            <person name="Saavedra J."/>
            <person name="Lebreton F."/>
            <person name="Prichula J."/>
            <person name="Schaufler K."/>
            <person name="Gaca A."/>
            <person name="Sgardioli B."/>
            <person name="Wagenaar J."/>
            <person name="Strong T."/>
        </authorList>
    </citation>
    <scope>NUCLEOTIDE SEQUENCE [LARGE SCALE GENOMIC DNA]</scope>
    <source>
        <strain evidence="10 11">669A</strain>
    </source>
</reference>
<keyword evidence="5" id="KW-1133">Transmembrane helix</keyword>
<keyword evidence="4" id="KW-0572">Peptidoglycan-anchor</keyword>
<feature type="chain" id="PRO_5047526350" evidence="6">
    <location>
        <begin position="35"/>
        <end position="696"/>
    </location>
</feature>
<feature type="domain" description="Gram-positive cocci surface proteins LPxTG" evidence="7">
    <location>
        <begin position="655"/>
        <end position="694"/>
    </location>
</feature>
<dbReference type="Gene3D" id="2.60.40.740">
    <property type="match status" value="1"/>
</dbReference>
<gene>
    <name evidence="10" type="ORF">JZO70_09830</name>
</gene>
<evidence type="ECO:0000256" key="1">
    <source>
        <dbReference type="ARBA" id="ARBA00022512"/>
    </source>
</evidence>
<dbReference type="InterPro" id="IPR032334">
    <property type="entry name" value="GramPos_pilinBB"/>
</dbReference>
<evidence type="ECO:0000256" key="5">
    <source>
        <dbReference type="SAM" id="Phobius"/>
    </source>
</evidence>
<evidence type="ECO:0000256" key="2">
    <source>
        <dbReference type="ARBA" id="ARBA00022525"/>
    </source>
</evidence>
<name>A0ABS3LA19_9ENTE</name>
<dbReference type="NCBIfam" id="NF033902">
    <property type="entry name" value="iso_D2_wall_anc"/>
    <property type="match status" value="1"/>
</dbReference>
<keyword evidence="5" id="KW-0472">Membrane</keyword>
<dbReference type="RefSeq" id="WP_207673388.1">
    <property type="nucleotide sequence ID" value="NZ_JAFREM010000015.1"/>
</dbReference>
<keyword evidence="1" id="KW-0134">Cell wall</keyword>
<dbReference type="InterPro" id="IPR013783">
    <property type="entry name" value="Ig-like_fold"/>
</dbReference>
<feature type="signal peptide" evidence="6">
    <location>
        <begin position="1"/>
        <end position="34"/>
    </location>
</feature>
<feature type="domain" description="SpaA-like prealbumin fold" evidence="9">
    <location>
        <begin position="544"/>
        <end position="640"/>
    </location>
</feature>
<dbReference type="InterPro" id="IPR026466">
    <property type="entry name" value="Fim_isopep_form_D2_dom"/>
</dbReference>
<dbReference type="InterPro" id="IPR041033">
    <property type="entry name" value="SpaA_PFL_dom_1"/>
</dbReference>
<dbReference type="Pfam" id="PF16569">
    <property type="entry name" value="GramPos_pilinBB"/>
    <property type="match status" value="1"/>
</dbReference>
<feature type="domain" description="Gram-positive pilin backbone subunit 2 Cna-B-like" evidence="8">
    <location>
        <begin position="412"/>
        <end position="519"/>
    </location>
</feature>
<evidence type="ECO:0000259" key="9">
    <source>
        <dbReference type="Pfam" id="PF17802"/>
    </source>
</evidence>
<keyword evidence="11" id="KW-1185">Reference proteome</keyword>
<keyword evidence="5" id="KW-0812">Transmembrane</keyword>
<dbReference type="NCBIfam" id="TIGR01167">
    <property type="entry name" value="LPXTG_anchor"/>
    <property type="match status" value="1"/>
</dbReference>
<sequence length="696" mass="74643">MVKSKNWKRLLTGLMAAVTLAPVALAFGTGTASAADAGDPVTINVHKYMYEDGTVKYDPTTGEVTKEGAYFENDGTVQTPKGTGASDLKPFDPAKVINLPGGGTTTLGNVEFTLVDITDYAKNKTEKDILDTLKTSGKYDPTLYANFITNNVTAGTTPDKKVINTVNTPASFTNVATGGAAGKIYMILETAAGPYVTQRTIPMIVHLPFTNAAGDGYLDDIHLYGKNQITQGELDFTKYSENMDAGSELSNAVFNLYKGTAGSGQTLLNDGTWGAETPANKAKQFKTGTDGKLTPSITGLEVGSYYLVEIGFDVSGVIQDKDGNGNLKSPNALNDADNKLGFTIAAGDTGKKEIKFVNFIKPDVEKDVENGASSGNHNFNVGDTINYVSKITVPTDINGGKILPDGTISKPYTKFVFKDTAVKGLTSNVTALTDVKFFEADGTTPIVFTEPTDLDFDVSDPTAPGYTVDFFELAFKAGGNIKNFAGKEIIVKYSMTINEEAVIDKEQLNTVDLDYSNGPVTDNEHDTEKVYTGGYKWQKYGEEAADQDGLDGAEFIVMNNITGDPDNGKYLQSDPMVSGEVKWGAESTAFKFTSKTVDGVKGVIAVGGLEYGKYQLKETKAPNTYQKLVNPIDFEVTSTSWTDSLVGGIYQHRIENKEKPELPITGGMGTMIFTVLGLTVMGAAVLYTVKNRRKAA</sequence>
<evidence type="ECO:0000259" key="7">
    <source>
        <dbReference type="Pfam" id="PF00746"/>
    </source>
</evidence>
<dbReference type="Pfam" id="PF00746">
    <property type="entry name" value="Gram_pos_anchor"/>
    <property type="match status" value="1"/>
</dbReference>
<dbReference type="EMBL" id="JAFREM010000015">
    <property type="protein sequence ID" value="MBO1306461.1"/>
    <property type="molecule type" value="Genomic_DNA"/>
</dbReference>
<dbReference type="Gene3D" id="2.60.40.10">
    <property type="entry name" value="Immunoglobulins"/>
    <property type="match status" value="3"/>
</dbReference>
<dbReference type="InterPro" id="IPR048052">
    <property type="entry name" value="FM1-like"/>
</dbReference>
<evidence type="ECO:0000313" key="10">
    <source>
        <dbReference type="EMBL" id="MBO1306461.1"/>
    </source>
</evidence>
<dbReference type="InterPro" id="IPR019931">
    <property type="entry name" value="LPXTG_anchor"/>
</dbReference>
<evidence type="ECO:0000256" key="4">
    <source>
        <dbReference type="ARBA" id="ARBA00023088"/>
    </source>
</evidence>
<accession>A0ABS3LA19</accession>
<evidence type="ECO:0000256" key="6">
    <source>
        <dbReference type="SAM" id="SignalP"/>
    </source>
</evidence>